<dbReference type="Pfam" id="PF05069">
    <property type="entry name" value="Phage_tail_S"/>
    <property type="match status" value="1"/>
</dbReference>
<dbReference type="EMBL" id="CP064946">
    <property type="protein sequence ID" value="QPH50654.1"/>
    <property type="molecule type" value="Genomic_DNA"/>
</dbReference>
<gene>
    <name evidence="1" type="ORF">IZU98_08130</name>
</gene>
<dbReference type="AlphaFoldDB" id="A0A7S9LKC0"/>
<protein>
    <submittedName>
        <fullName evidence="1">Phage virion morphogenesis protein</fullName>
    </submittedName>
</protein>
<dbReference type="RefSeq" id="WP_196110580.1">
    <property type="nucleotide sequence ID" value="NZ_CP064943.1"/>
</dbReference>
<dbReference type="Proteomes" id="UP000594430">
    <property type="component" value="Chromosome"/>
</dbReference>
<evidence type="ECO:0000313" key="1">
    <source>
        <dbReference type="EMBL" id="QPH50654.1"/>
    </source>
</evidence>
<sequence>MIPIIARALATSSTGDRSVELVANTRQLQALAAKVKKLGPNNPHIRAGLQEVAALWENRIKANFRRSINPYGEKWPDIKHREGQPLIDTGMLRNSISGEVRGLSIVLGSPLEYADTHQNGIKVKQRMFLPSKERGLPDKWKNEYVRILIKNVEKALA</sequence>
<accession>A0A7S9LKC0</accession>
<reference evidence="1 2" key="1">
    <citation type="submission" date="2020-11" db="EMBL/GenBank/DDBJ databases">
        <title>Pseudomonas fulva producing VIM-24.</title>
        <authorList>
            <person name="Liu S."/>
        </authorList>
    </citation>
    <scope>NUCLEOTIDE SEQUENCE [LARGE SCALE GENOMIC DNA]</scope>
    <source>
        <strain evidence="1 2">ZDHY414</strain>
    </source>
</reference>
<proteinExistence type="predicted"/>
<organism evidence="1 2">
    <name type="scientific">Pseudomonas fulva</name>
    <dbReference type="NCBI Taxonomy" id="47880"/>
    <lineage>
        <taxon>Bacteria</taxon>
        <taxon>Pseudomonadati</taxon>
        <taxon>Pseudomonadota</taxon>
        <taxon>Gammaproteobacteria</taxon>
        <taxon>Pseudomonadales</taxon>
        <taxon>Pseudomonadaceae</taxon>
        <taxon>Pseudomonas</taxon>
    </lineage>
</organism>
<evidence type="ECO:0000313" key="2">
    <source>
        <dbReference type="Proteomes" id="UP000594430"/>
    </source>
</evidence>
<dbReference type="InterPro" id="IPR006522">
    <property type="entry name" value="Phage_virion_morphogenesis"/>
</dbReference>
<name>A0A7S9LKC0_9PSED</name>